<dbReference type="EMBL" id="JARBDR010000640">
    <property type="protein sequence ID" value="KAJ8310559.1"/>
    <property type="molecule type" value="Genomic_DNA"/>
</dbReference>
<evidence type="ECO:0000313" key="3">
    <source>
        <dbReference type="Proteomes" id="UP001217089"/>
    </source>
</evidence>
<organism evidence="2 3">
    <name type="scientific">Tegillarca granosa</name>
    <name type="common">Malaysian cockle</name>
    <name type="synonym">Anadara granosa</name>
    <dbReference type="NCBI Taxonomy" id="220873"/>
    <lineage>
        <taxon>Eukaryota</taxon>
        <taxon>Metazoa</taxon>
        <taxon>Spiralia</taxon>
        <taxon>Lophotrochozoa</taxon>
        <taxon>Mollusca</taxon>
        <taxon>Bivalvia</taxon>
        <taxon>Autobranchia</taxon>
        <taxon>Pteriomorphia</taxon>
        <taxon>Arcoida</taxon>
        <taxon>Arcoidea</taxon>
        <taxon>Arcidae</taxon>
        <taxon>Tegillarca</taxon>
    </lineage>
</organism>
<evidence type="ECO:0000256" key="1">
    <source>
        <dbReference type="SAM" id="Phobius"/>
    </source>
</evidence>
<keyword evidence="1" id="KW-0812">Transmembrane</keyword>
<feature type="transmembrane region" description="Helical" evidence="1">
    <location>
        <begin position="18"/>
        <end position="36"/>
    </location>
</feature>
<keyword evidence="1" id="KW-1133">Transmembrane helix</keyword>
<evidence type="ECO:0000313" key="2">
    <source>
        <dbReference type="EMBL" id="KAJ8310559.1"/>
    </source>
</evidence>
<name>A0ABQ9EZP3_TEGGR</name>
<gene>
    <name evidence="2" type="ORF">KUTeg_012424</name>
</gene>
<accession>A0ABQ9EZP3</accession>
<keyword evidence="3" id="KW-1185">Reference proteome</keyword>
<feature type="transmembrane region" description="Helical" evidence="1">
    <location>
        <begin position="90"/>
        <end position="109"/>
    </location>
</feature>
<protein>
    <submittedName>
        <fullName evidence="2">Uncharacterized protein</fullName>
    </submittedName>
</protein>
<sequence length="130" mass="15619">MYCQFRCFHHHRKLFIEWIGKILALNFYKLIGGFIYSSDFKIFYCNPKFCSSYQFMYARMFTHLFRLLQMVPVNVWNLDMPCVVSNKQKLDLQVIIVFIGSTFNVFIGVKTKSSHILYKDFLIMLQKFPK</sequence>
<keyword evidence="1" id="KW-0472">Membrane</keyword>
<proteinExistence type="predicted"/>
<dbReference type="Proteomes" id="UP001217089">
    <property type="component" value="Unassembled WGS sequence"/>
</dbReference>
<reference evidence="2 3" key="1">
    <citation type="submission" date="2022-12" db="EMBL/GenBank/DDBJ databases">
        <title>Chromosome-level genome of Tegillarca granosa.</title>
        <authorList>
            <person name="Kim J."/>
        </authorList>
    </citation>
    <scope>NUCLEOTIDE SEQUENCE [LARGE SCALE GENOMIC DNA]</scope>
    <source>
        <strain evidence="2">Teg-2019</strain>
        <tissue evidence="2">Adductor muscle</tissue>
    </source>
</reference>
<comment type="caution">
    <text evidence="2">The sequence shown here is derived from an EMBL/GenBank/DDBJ whole genome shotgun (WGS) entry which is preliminary data.</text>
</comment>